<dbReference type="Gene3D" id="3.40.50.1820">
    <property type="entry name" value="alpha/beta hydrolase"/>
    <property type="match status" value="1"/>
</dbReference>
<gene>
    <name evidence="3" type="ORF">DCS_00304</name>
</gene>
<comment type="caution">
    <text evidence="3">The sequence shown here is derived from an EMBL/GenBank/DDBJ whole genome shotgun (WGS) entry which is preliminary data.</text>
</comment>
<dbReference type="RefSeq" id="XP_040658526.1">
    <property type="nucleotide sequence ID" value="XM_040797643.1"/>
</dbReference>
<organism evidence="3 4">
    <name type="scientific">Drechmeria coniospora</name>
    <name type="common">Nematophagous fungus</name>
    <name type="synonym">Meria coniospora</name>
    <dbReference type="NCBI Taxonomy" id="98403"/>
    <lineage>
        <taxon>Eukaryota</taxon>
        <taxon>Fungi</taxon>
        <taxon>Dikarya</taxon>
        <taxon>Ascomycota</taxon>
        <taxon>Pezizomycotina</taxon>
        <taxon>Sordariomycetes</taxon>
        <taxon>Hypocreomycetidae</taxon>
        <taxon>Hypocreales</taxon>
        <taxon>Ophiocordycipitaceae</taxon>
        <taxon>Drechmeria</taxon>
    </lineage>
</organism>
<dbReference type="Gene3D" id="1.10.260.130">
    <property type="match status" value="1"/>
</dbReference>
<dbReference type="PANTHER" id="PTHR34853">
    <property type="match status" value="1"/>
</dbReference>
<protein>
    <submittedName>
        <fullName evidence="3">Secretory lipase family protein</fullName>
    </submittedName>
</protein>
<feature type="chain" id="PRO_5007580872" evidence="2">
    <location>
        <begin position="26"/>
        <end position="466"/>
    </location>
</feature>
<keyword evidence="4" id="KW-1185">Reference proteome</keyword>
<evidence type="ECO:0000313" key="4">
    <source>
        <dbReference type="Proteomes" id="UP000076580"/>
    </source>
</evidence>
<evidence type="ECO:0000256" key="1">
    <source>
        <dbReference type="ARBA" id="ARBA00022801"/>
    </source>
</evidence>
<name>A0A151GPX8_DRECN</name>
<evidence type="ECO:0000256" key="2">
    <source>
        <dbReference type="SAM" id="SignalP"/>
    </source>
</evidence>
<sequence>MVSFRLHLAAFLAYSFSFAASVSRAAPPFAELLDRATGVLPSKDSFYALPEDLESVKAGTVLRHRPPPNPIAAFGVLPANVKASHQILYRTTDSLGNATATVLTVLVPHKADLSKVLSYQVAEDAASIDCAPSYAFQLDHQTGPDKGTMLTQAELLLVGAALERGWVVIVPDFLGPKGAFLANGMAGYATLDGIRAAINSGSFTGIVKNPTVSMWGYSGGSLASLWAAELQPSYAPELEIAGAAVGGTVPNITTAVMSVNGKGAAGLIPSGVVGLMNQYPELVPVVDKHLRPRFRDAFYKVRRQCLRATTAQFRNLDVVGMFDDRNLMYTNPTVVKILEANGLGKGAIPKIPLFVYKSLKDEISPIGETDALVGHYCAGGGRIEYQRDEQSMHNNLAIIAVPKALSWLIATMEGKNQTGECVTRTVFSSLLDRAALGVLPKILLDVLLDLLGKPVGPLMEETPDSA</sequence>
<dbReference type="GeneID" id="63712947"/>
<feature type="signal peptide" evidence="2">
    <location>
        <begin position="1"/>
        <end position="25"/>
    </location>
</feature>
<keyword evidence="1" id="KW-0378">Hydrolase</keyword>
<dbReference type="SUPFAM" id="SSF53474">
    <property type="entry name" value="alpha/beta-Hydrolases"/>
    <property type="match status" value="1"/>
</dbReference>
<dbReference type="GO" id="GO:0016042">
    <property type="term" value="P:lipid catabolic process"/>
    <property type="evidence" value="ECO:0007669"/>
    <property type="project" value="InterPro"/>
</dbReference>
<dbReference type="InterPro" id="IPR005152">
    <property type="entry name" value="Lipase_secreted"/>
</dbReference>
<dbReference type="Pfam" id="PF03583">
    <property type="entry name" value="LIP"/>
    <property type="match status" value="1"/>
</dbReference>
<dbReference type="InParanoid" id="A0A151GPX8"/>
<dbReference type="PIRSF" id="PIRSF029171">
    <property type="entry name" value="Esterase_LipA"/>
    <property type="match status" value="1"/>
</dbReference>
<dbReference type="AlphaFoldDB" id="A0A151GPX8"/>
<dbReference type="InterPro" id="IPR029058">
    <property type="entry name" value="AB_hydrolase_fold"/>
</dbReference>
<dbReference type="GO" id="GO:0004806">
    <property type="term" value="F:triacylglycerol lipase activity"/>
    <property type="evidence" value="ECO:0007669"/>
    <property type="project" value="InterPro"/>
</dbReference>
<dbReference type="Proteomes" id="UP000076580">
    <property type="component" value="Chromosome 01"/>
</dbReference>
<dbReference type="PANTHER" id="PTHR34853:SF5">
    <property type="entry name" value="LIP-DOMAIN-CONTAINING PROTEIN-RELATED"/>
    <property type="match status" value="1"/>
</dbReference>
<keyword evidence="2" id="KW-0732">Signal</keyword>
<proteinExistence type="predicted"/>
<accession>A0A151GPX8</accession>
<reference evidence="3 4" key="1">
    <citation type="journal article" date="2016" name="Sci. Rep.">
        <title>Insights into Adaptations to a Near-Obligate Nematode Endoparasitic Lifestyle from the Finished Genome of Drechmeria coniospora.</title>
        <authorList>
            <person name="Zhang L."/>
            <person name="Zhou Z."/>
            <person name="Guo Q."/>
            <person name="Fokkens L."/>
            <person name="Miskei M."/>
            <person name="Pocsi I."/>
            <person name="Zhang W."/>
            <person name="Chen M."/>
            <person name="Wang L."/>
            <person name="Sun Y."/>
            <person name="Donzelli B.G."/>
            <person name="Gibson D.M."/>
            <person name="Nelson D.R."/>
            <person name="Luo J.G."/>
            <person name="Rep M."/>
            <person name="Liu H."/>
            <person name="Yang S."/>
            <person name="Wang J."/>
            <person name="Krasnoff S.B."/>
            <person name="Xu Y."/>
            <person name="Molnar I."/>
            <person name="Lin M."/>
        </authorList>
    </citation>
    <scope>NUCLEOTIDE SEQUENCE [LARGE SCALE GENOMIC DNA]</scope>
    <source>
        <strain evidence="3 4">ARSEF 6962</strain>
    </source>
</reference>
<evidence type="ECO:0000313" key="3">
    <source>
        <dbReference type="EMBL" id="KYK59174.1"/>
    </source>
</evidence>
<dbReference type="EMBL" id="LAYC01000001">
    <property type="protein sequence ID" value="KYK59174.1"/>
    <property type="molecule type" value="Genomic_DNA"/>
</dbReference>